<evidence type="ECO:0000313" key="2">
    <source>
        <dbReference type="EMBL" id="AYO76277.1"/>
    </source>
</evidence>
<dbReference type="Pfam" id="PF01381">
    <property type="entry name" value="HTH_3"/>
    <property type="match status" value="1"/>
</dbReference>
<proteinExistence type="predicted"/>
<dbReference type="Proteomes" id="UP000280708">
    <property type="component" value="Chromosome"/>
</dbReference>
<reference evidence="3" key="2">
    <citation type="submission" date="2022-09" db="EMBL/GenBank/DDBJ databases">
        <title>Intensive care unit water sources are persistently colonized with multi-drug resistant bacteria and are the site of extensive horizontal gene transfer of antibiotic resistance genes.</title>
        <authorList>
            <person name="Diorio-Toth L."/>
        </authorList>
    </citation>
    <scope>NUCLEOTIDE SEQUENCE</scope>
    <source>
        <strain evidence="3">GD03659</strain>
    </source>
</reference>
<dbReference type="Proteomes" id="UP001162318">
    <property type="component" value="Unassembled WGS sequence"/>
</dbReference>
<protein>
    <submittedName>
        <fullName evidence="3">Helix-turn-helix domain-containing protein</fullName>
    </submittedName>
    <submittedName>
        <fullName evidence="2">XRE family transcriptional regulator</fullName>
    </submittedName>
</protein>
<feature type="domain" description="HTH cro/C1-type" evidence="1">
    <location>
        <begin position="66"/>
        <end position="120"/>
    </location>
</feature>
<evidence type="ECO:0000259" key="1">
    <source>
        <dbReference type="PROSITE" id="PS50943"/>
    </source>
</evidence>
<evidence type="ECO:0000313" key="4">
    <source>
        <dbReference type="Proteomes" id="UP000280708"/>
    </source>
</evidence>
<dbReference type="PROSITE" id="PS50943">
    <property type="entry name" value="HTH_CROC1"/>
    <property type="match status" value="1"/>
</dbReference>
<accession>A0A085K1T1</accession>
<evidence type="ECO:0000313" key="5">
    <source>
        <dbReference type="Proteomes" id="UP001162318"/>
    </source>
</evidence>
<dbReference type="CDD" id="cd00093">
    <property type="entry name" value="HTH_XRE"/>
    <property type="match status" value="1"/>
</dbReference>
<dbReference type="EMBL" id="JAOCKX010000004">
    <property type="protein sequence ID" value="MDH2130348.1"/>
    <property type="molecule type" value="Genomic_DNA"/>
</dbReference>
<dbReference type="SMART" id="SM00530">
    <property type="entry name" value="HTH_XRE"/>
    <property type="match status" value="1"/>
</dbReference>
<dbReference type="EMBL" id="CP033230">
    <property type="protein sequence ID" value="AYO76277.1"/>
    <property type="molecule type" value="Genomic_DNA"/>
</dbReference>
<reference evidence="2 4" key="1">
    <citation type="submission" date="2018-10" db="EMBL/GenBank/DDBJ databases">
        <title>Characterization and genome analysis of a novel bacterium Sphingobium yanoikuyae SJTF8 capable of degrading PAHs.</title>
        <authorList>
            <person name="Yin C."/>
            <person name="Xiong W."/>
            <person name="Liang R."/>
        </authorList>
    </citation>
    <scope>NUCLEOTIDE SEQUENCE [LARGE SCALE GENOMIC DNA]</scope>
    <source>
        <strain evidence="2 4">SJTF8</strain>
    </source>
</reference>
<dbReference type="SUPFAM" id="SSF47413">
    <property type="entry name" value="lambda repressor-like DNA-binding domains"/>
    <property type="match status" value="1"/>
</dbReference>
<evidence type="ECO:0000313" key="3">
    <source>
        <dbReference type="EMBL" id="MDH2130348.1"/>
    </source>
</evidence>
<gene>
    <name evidence="2" type="ORF">EBF16_04555</name>
    <name evidence="3" type="ORF">N5J77_04360</name>
</gene>
<name>A0A085K1T1_SPHYA</name>
<dbReference type="Gene3D" id="1.10.260.40">
    <property type="entry name" value="lambda repressor-like DNA-binding domains"/>
    <property type="match status" value="1"/>
</dbReference>
<dbReference type="AlphaFoldDB" id="A0A085K1T1"/>
<organism evidence="3 5">
    <name type="scientific">Sphingobium yanoikuyae</name>
    <name type="common">Sphingomonas yanoikuyae</name>
    <dbReference type="NCBI Taxonomy" id="13690"/>
    <lineage>
        <taxon>Bacteria</taxon>
        <taxon>Pseudomonadati</taxon>
        <taxon>Pseudomonadota</taxon>
        <taxon>Alphaproteobacteria</taxon>
        <taxon>Sphingomonadales</taxon>
        <taxon>Sphingomonadaceae</taxon>
        <taxon>Sphingobium</taxon>
    </lineage>
</organism>
<dbReference type="InterPro" id="IPR001387">
    <property type="entry name" value="Cro/C1-type_HTH"/>
</dbReference>
<dbReference type="InterPro" id="IPR010982">
    <property type="entry name" value="Lambda_DNA-bd_dom_sf"/>
</dbReference>
<dbReference type="RefSeq" id="WP_010337414.1">
    <property type="nucleotide sequence ID" value="NZ_CAIGKD010000003.1"/>
</dbReference>
<dbReference type="GO" id="GO:0003677">
    <property type="term" value="F:DNA binding"/>
    <property type="evidence" value="ECO:0007669"/>
    <property type="project" value="InterPro"/>
</dbReference>
<sequence>MTVQIVEIAGQKIAMLPIEDYQRLVEIAEDKADMVAAAEAEARRDEGEEYLPAKVVDGMMAGESPLRAWRKHRGLTLKVLAERVGSTHAHLSNVERNKRSANVELWRKLAMELNVSLDDMFFKV</sequence>